<dbReference type="InterPro" id="IPR017853">
    <property type="entry name" value="GH"/>
</dbReference>
<dbReference type="InterPro" id="IPR001764">
    <property type="entry name" value="Glyco_hydro_3_N"/>
</dbReference>
<reference evidence="11 12" key="1">
    <citation type="journal article" date="2018" name="Mol. Ecol.">
        <title>The obligate alkalophilic soda-lake fungus Sodiomyces alkalinus has shifted to a protein diet.</title>
        <authorList>
            <person name="Grum-Grzhimaylo A.A."/>
            <person name="Falkoski D.L."/>
            <person name="van den Heuvel J."/>
            <person name="Valero-Jimenez C.A."/>
            <person name="Min B."/>
            <person name="Choi I.G."/>
            <person name="Lipzen A."/>
            <person name="Daum C.G."/>
            <person name="Aanen D.K."/>
            <person name="Tsang A."/>
            <person name="Henrissat B."/>
            <person name="Bilanenko E.N."/>
            <person name="de Vries R.P."/>
            <person name="van Kan J.A.L."/>
            <person name="Grigoriev I.V."/>
            <person name="Debets A.J.M."/>
        </authorList>
    </citation>
    <scope>NUCLEOTIDE SEQUENCE [LARGE SCALE GENOMIC DNA]</scope>
    <source>
        <strain evidence="11 12">F11</strain>
    </source>
</reference>
<dbReference type="PRINTS" id="PR00133">
    <property type="entry name" value="GLHYDRLASE3"/>
</dbReference>
<dbReference type="EMBL" id="ML119059">
    <property type="protein sequence ID" value="ROT36288.1"/>
    <property type="molecule type" value="Genomic_DNA"/>
</dbReference>
<evidence type="ECO:0000313" key="11">
    <source>
        <dbReference type="EMBL" id="ROT36288.1"/>
    </source>
</evidence>
<keyword evidence="12" id="KW-1185">Reference proteome</keyword>
<dbReference type="Pfam" id="PF01915">
    <property type="entry name" value="Glyco_hydro_3_C"/>
    <property type="match status" value="1"/>
</dbReference>
<feature type="domain" description="Fibronectin type III-like" evidence="10">
    <location>
        <begin position="695"/>
        <end position="764"/>
    </location>
</feature>
<dbReference type="Gene3D" id="3.20.20.300">
    <property type="entry name" value="Glycoside hydrolase, family 3, N-terminal domain"/>
    <property type="match status" value="1"/>
</dbReference>
<evidence type="ECO:0000256" key="4">
    <source>
        <dbReference type="ARBA" id="ARBA00022801"/>
    </source>
</evidence>
<keyword evidence="5" id="KW-0325">Glycoprotein</keyword>
<feature type="chain" id="PRO_5018167502" description="beta-glucosidase" evidence="9">
    <location>
        <begin position="21"/>
        <end position="776"/>
    </location>
</feature>
<accession>A0A3N2PP42</accession>
<evidence type="ECO:0000313" key="12">
    <source>
        <dbReference type="Proteomes" id="UP000272025"/>
    </source>
</evidence>
<dbReference type="GeneID" id="39575785"/>
<evidence type="ECO:0000256" key="5">
    <source>
        <dbReference type="ARBA" id="ARBA00023180"/>
    </source>
</evidence>
<dbReference type="GO" id="GO:0009251">
    <property type="term" value="P:glucan catabolic process"/>
    <property type="evidence" value="ECO:0007669"/>
    <property type="project" value="TreeGrafter"/>
</dbReference>
<dbReference type="InterPro" id="IPR002772">
    <property type="entry name" value="Glyco_hydro_3_C"/>
</dbReference>
<dbReference type="Pfam" id="PF14310">
    <property type="entry name" value="Fn3-like"/>
    <property type="match status" value="1"/>
</dbReference>
<dbReference type="Proteomes" id="UP000272025">
    <property type="component" value="Unassembled WGS sequence"/>
</dbReference>
<gene>
    <name evidence="11" type="ORF">SODALDRAFT_216363</name>
</gene>
<dbReference type="PANTHER" id="PTHR30620">
    <property type="entry name" value="PERIPLASMIC BETA-GLUCOSIDASE-RELATED"/>
    <property type="match status" value="1"/>
</dbReference>
<dbReference type="OrthoDB" id="2123594at2759"/>
<sequence length="776" mass="84692">MKFSFAVCASLLAATAKAAADNASCVPVYKNPDAAIDDRVADLLKRMTIEEKTAQLLQGDIRDFLDIDDGTYNETAMAWLAENRANSVWTGLYMTKAMVSRGARLAQDYLVNKTRLGIPAFIQSEGIHGFLALNATIFNSPIAHGCSFNPELVEKMAQVIGIESRALGVNQIFAPVVDLARELRFGRVEECYTEDPYLAGEMGHAYVKGLQSEKVCAMVKHFAAFATPEQGVNTAPVHGGERMLRTTYLPAFKRAILDADAWSVMGSYNSYDGIPVVSDHHIQEEILRGEWGYEYYIISDAGGTARLATDFGVCSVEPFDHECVTTMTLPAGNDVEMGGGRYSFEKIPELIEAGKIDPEVVDTAVARVLRAKFAAGLFENPYTAVPDDEFWDYINTDEHKALAQEIDEESIVLLENHENALPISKNAHVAVIGPMAHGYVNYGDYVIHTSMTRGVTPYEGIRDASEGTVTFAQGGERWSNDEDGFPEAIAAAEAADVAVVVVGTWSRDQNELWMGLNATTGEHIDGHDLKLVGMMPRLVKAIIETGTPTVVVYSSGKPITEPWISEEAAALVQMFYQGEEGGHALANILFGDVNPSGKLSVAFPWDIGTAPAYYDHLKSARRWPNPGRIHPNGTLEFGNNYVFNSPLPMYEFGYGLSYSNFKYSDLTLSSTTASASDVITVSVDIENASDLDGKEVVQVYVRDVIASVDVPDIKLKGFNKVLVPAGETVTVDIELDVSEWGLWDRKIQYVVEPGDFQILVGSSSADIRANATVTVV</sequence>
<feature type="signal peptide" evidence="9">
    <location>
        <begin position="1"/>
        <end position="20"/>
    </location>
</feature>
<comment type="similarity">
    <text evidence="2">Belongs to the glycosyl hydrolase 3 family.</text>
</comment>
<dbReference type="InterPro" id="IPR051915">
    <property type="entry name" value="Cellulose_Degrad_GH3"/>
</dbReference>
<dbReference type="FunFam" id="2.60.40.10:FF:000495">
    <property type="entry name" value="Periplasmic beta-glucosidase"/>
    <property type="match status" value="1"/>
</dbReference>
<evidence type="ECO:0000256" key="6">
    <source>
        <dbReference type="ARBA" id="ARBA00023277"/>
    </source>
</evidence>
<dbReference type="Gene3D" id="3.40.50.1700">
    <property type="entry name" value="Glycoside hydrolase family 3 C-terminal domain"/>
    <property type="match status" value="1"/>
</dbReference>
<dbReference type="AlphaFoldDB" id="A0A3N2PP42"/>
<protein>
    <recommendedName>
        <fullName evidence="3">beta-glucosidase</fullName>
        <ecNumber evidence="3">3.2.1.21</ecNumber>
    </recommendedName>
</protein>
<name>A0A3N2PP42_SODAK</name>
<dbReference type="SUPFAM" id="SSF51445">
    <property type="entry name" value="(Trans)glycosidases"/>
    <property type="match status" value="1"/>
</dbReference>
<keyword evidence="8" id="KW-0624">Polysaccharide degradation</keyword>
<dbReference type="STRING" id="1314773.A0A3N2PP42"/>
<dbReference type="InterPro" id="IPR036962">
    <property type="entry name" value="Glyco_hydro_3_N_sf"/>
</dbReference>
<evidence type="ECO:0000256" key="7">
    <source>
        <dbReference type="ARBA" id="ARBA00023295"/>
    </source>
</evidence>
<dbReference type="InterPro" id="IPR026891">
    <property type="entry name" value="Fn3-like"/>
</dbReference>
<comment type="catalytic activity">
    <reaction evidence="1">
        <text>Hydrolysis of terminal, non-reducing beta-D-glucosyl residues with release of beta-D-glucose.</text>
        <dbReference type="EC" id="3.2.1.21"/>
    </reaction>
</comment>
<dbReference type="FunFam" id="3.40.50.1700:FF:000009">
    <property type="entry name" value="Periplasmic beta-glucosidase"/>
    <property type="match status" value="1"/>
</dbReference>
<keyword evidence="4" id="KW-0378">Hydrolase</keyword>
<dbReference type="EC" id="3.2.1.21" evidence="3"/>
<evidence type="ECO:0000256" key="3">
    <source>
        <dbReference type="ARBA" id="ARBA00012744"/>
    </source>
</evidence>
<dbReference type="Gene3D" id="2.60.40.10">
    <property type="entry name" value="Immunoglobulins"/>
    <property type="match status" value="1"/>
</dbReference>
<evidence type="ECO:0000259" key="10">
    <source>
        <dbReference type="SMART" id="SM01217"/>
    </source>
</evidence>
<keyword evidence="7" id="KW-0326">Glycosidase</keyword>
<dbReference type="SMART" id="SM01217">
    <property type="entry name" value="Fn3_like"/>
    <property type="match status" value="1"/>
</dbReference>
<organism evidence="11 12">
    <name type="scientific">Sodiomyces alkalinus (strain CBS 110278 / VKM F-3762 / F11)</name>
    <name type="common">Alkaliphilic filamentous fungus</name>
    <dbReference type="NCBI Taxonomy" id="1314773"/>
    <lineage>
        <taxon>Eukaryota</taxon>
        <taxon>Fungi</taxon>
        <taxon>Dikarya</taxon>
        <taxon>Ascomycota</taxon>
        <taxon>Pezizomycotina</taxon>
        <taxon>Sordariomycetes</taxon>
        <taxon>Hypocreomycetidae</taxon>
        <taxon>Glomerellales</taxon>
        <taxon>Plectosphaerellaceae</taxon>
        <taxon>Sodiomyces</taxon>
    </lineage>
</organism>
<evidence type="ECO:0000256" key="1">
    <source>
        <dbReference type="ARBA" id="ARBA00000448"/>
    </source>
</evidence>
<keyword evidence="9" id="KW-0732">Signal</keyword>
<evidence type="ECO:0000256" key="2">
    <source>
        <dbReference type="ARBA" id="ARBA00005336"/>
    </source>
</evidence>
<keyword evidence="6" id="KW-0119">Carbohydrate metabolism</keyword>
<dbReference type="GO" id="GO:0008422">
    <property type="term" value="F:beta-glucosidase activity"/>
    <property type="evidence" value="ECO:0007669"/>
    <property type="project" value="UniProtKB-EC"/>
</dbReference>
<dbReference type="InterPro" id="IPR013783">
    <property type="entry name" value="Ig-like_fold"/>
</dbReference>
<dbReference type="Pfam" id="PF00933">
    <property type="entry name" value="Glyco_hydro_3"/>
    <property type="match status" value="1"/>
</dbReference>
<dbReference type="InterPro" id="IPR036881">
    <property type="entry name" value="Glyco_hydro_3_C_sf"/>
</dbReference>
<evidence type="ECO:0000256" key="9">
    <source>
        <dbReference type="SAM" id="SignalP"/>
    </source>
</evidence>
<dbReference type="PANTHER" id="PTHR30620:SF117">
    <property type="entry name" value="BETA-1,4-XYLOSIDASE (EUROFUNG)"/>
    <property type="match status" value="1"/>
</dbReference>
<evidence type="ECO:0000256" key="8">
    <source>
        <dbReference type="ARBA" id="ARBA00023326"/>
    </source>
</evidence>
<proteinExistence type="inferred from homology"/>
<dbReference type="SUPFAM" id="SSF52279">
    <property type="entry name" value="Beta-D-glucan exohydrolase, C-terminal domain"/>
    <property type="match status" value="1"/>
</dbReference>
<dbReference type="RefSeq" id="XP_028464094.1">
    <property type="nucleotide sequence ID" value="XM_028607307.1"/>
</dbReference>